<dbReference type="Proteomes" id="UP000824002">
    <property type="component" value="Unassembled WGS sequence"/>
</dbReference>
<reference evidence="1" key="2">
    <citation type="journal article" date="2021" name="PeerJ">
        <title>Extensive microbial diversity within the chicken gut microbiome revealed by metagenomics and culture.</title>
        <authorList>
            <person name="Gilroy R."/>
            <person name="Ravi A."/>
            <person name="Getino M."/>
            <person name="Pursley I."/>
            <person name="Horton D.L."/>
            <person name="Alikhan N.F."/>
            <person name="Baker D."/>
            <person name="Gharbi K."/>
            <person name="Hall N."/>
            <person name="Watson M."/>
            <person name="Adriaenssens E.M."/>
            <person name="Foster-Nyarko E."/>
            <person name="Jarju S."/>
            <person name="Secka A."/>
            <person name="Antonio M."/>
            <person name="Oren A."/>
            <person name="Chaudhuri R.R."/>
            <person name="La Ragione R."/>
            <person name="Hildebrand F."/>
            <person name="Pallen M.J."/>
        </authorList>
    </citation>
    <scope>NUCLEOTIDE SEQUENCE</scope>
    <source>
        <strain evidence="1">CHK199-13235</strain>
    </source>
</reference>
<dbReference type="EMBL" id="DVJP01000031">
    <property type="protein sequence ID" value="HIS76092.1"/>
    <property type="molecule type" value="Genomic_DNA"/>
</dbReference>
<sequence length="775" mass="88035">MAEFSEKDLEQELAEICMAELELTEEGLEEMPEPEPSPRFYRKMKGLFLRRKLRYDRILNTAGRKAAAVILCFCLAGATMTVGVDALQDSLHALFARLDHQYTELPSISDRYASHMLYDYHGTIVWEQKQGDGAAFVDYTGEIQMEIPAGASGLAALDFDGNLLTADMDPETNVVTVVHYQGTGEPKRTVTLEGLHKSPYLKIQKLMADEEYLYLIARVTGGSPAYLQIYDWDGNLCGEYAETEDAAIDGEGNVYTVTGGLQEQTNFSLVKIRAKTREQRWLVPLYETFCQIDYSREDGLLYLSSNKEVSVLRPEDGQKKETILTVGQDTSFYPEDMSYYYDFAVGKDRTLVYNFTQNYERGEQYAYQEFSSFVHDPDAPPPEIQVDFSVTIPYASDYLDDAVMRYEREHPGKTVLLNPVYSSFEEYRFDREGYAEELKRRLSAGTAGDLVVFDGVWTPSETMREDEALMDLSGYLEKSGLSDKLNPVVLEEMTRDGQLKCLPVNYEVSCLIANESVAEKIGVDLDSLDSWADIFSLLPELQEKAPDTLLFNGAADRIADTMLRSSLPQMVDLDQKTLEFQQDWFREDLEAYKAVWKESQFAVQQEFSLTDPLMGSLFTIDSIGEGYWSDDYSRADEYPSYRFLPLPGAGQITPRETCAIPKDAENPEEAWAFVEYLLSAEGQSLSTFQHIPMNRESVTAFGNRYIQYADASERQRLADFRRILDNAGALSLPGNMEKHFALYLQMYLYNSWPLERTLRSAEDGISKSLWLAADK</sequence>
<dbReference type="Pfam" id="PF01547">
    <property type="entry name" value="SBP_bac_1"/>
    <property type="match status" value="1"/>
</dbReference>
<name>A0A9D1FM87_9FIRM</name>
<reference evidence="1" key="1">
    <citation type="submission" date="2020-10" db="EMBL/GenBank/DDBJ databases">
        <authorList>
            <person name="Gilroy R."/>
        </authorList>
    </citation>
    <scope>NUCLEOTIDE SEQUENCE</scope>
    <source>
        <strain evidence="1">CHK199-13235</strain>
    </source>
</reference>
<comment type="caution">
    <text evidence="1">The sequence shown here is derived from an EMBL/GenBank/DDBJ whole genome shotgun (WGS) entry which is preliminary data.</text>
</comment>
<evidence type="ECO:0000313" key="2">
    <source>
        <dbReference type="Proteomes" id="UP000824002"/>
    </source>
</evidence>
<evidence type="ECO:0000313" key="1">
    <source>
        <dbReference type="EMBL" id="HIS76092.1"/>
    </source>
</evidence>
<dbReference type="SUPFAM" id="SSF53850">
    <property type="entry name" value="Periplasmic binding protein-like II"/>
    <property type="match status" value="1"/>
</dbReference>
<proteinExistence type="predicted"/>
<dbReference type="AlphaFoldDB" id="A0A9D1FM87"/>
<dbReference type="InterPro" id="IPR006059">
    <property type="entry name" value="SBP"/>
</dbReference>
<gene>
    <name evidence="1" type="ORF">IAB51_04685</name>
</gene>
<dbReference type="Gene3D" id="3.40.190.10">
    <property type="entry name" value="Periplasmic binding protein-like II"/>
    <property type="match status" value="1"/>
</dbReference>
<accession>A0A9D1FM87</accession>
<dbReference type="InterPro" id="IPR050490">
    <property type="entry name" value="Bact_solute-bd_prot1"/>
</dbReference>
<dbReference type="PANTHER" id="PTHR43649">
    <property type="entry name" value="ARABINOSE-BINDING PROTEIN-RELATED"/>
    <property type="match status" value="1"/>
</dbReference>
<protein>
    <submittedName>
        <fullName evidence="1">Extracellular solute-binding protein</fullName>
    </submittedName>
</protein>
<dbReference type="SUPFAM" id="SSF101898">
    <property type="entry name" value="NHL repeat"/>
    <property type="match status" value="1"/>
</dbReference>
<organism evidence="1 2">
    <name type="scientific">Candidatus Merdivicinus excrementipullorum</name>
    <dbReference type="NCBI Taxonomy" id="2840867"/>
    <lineage>
        <taxon>Bacteria</taxon>
        <taxon>Bacillati</taxon>
        <taxon>Bacillota</taxon>
        <taxon>Clostridia</taxon>
        <taxon>Eubacteriales</taxon>
        <taxon>Oscillospiraceae</taxon>
        <taxon>Oscillospiraceae incertae sedis</taxon>
        <taxon>Candidatus Merdivicinus</taxon>
    </lineage>
</organism>